<dbReference type="Proteomes" id="UP001206595">
    <property type="component" value="Unassembled WGS sequence"/>
</dbReference>
<comment type="similarity">
    <text evidence="1">Belongs to the Mediator complex subunit 25 family.</text>
</comment>
<dbReference type="GeneID" id="75918004"/>
<dbReference type="InterPro" id="IPR021419">
    <property type="entry name" value="Mediator_Med25_VWA"/>
</dbReference>
<comment type="caution">
    <text evidence="5">The sequence shown here is derived from an EMBL/GenBank/DDBJ whole genome shotgun (WGS) entry which is preliminary data.</text>
</comment>
<feature type="compositionally biased region" description="Low complexity" evidence="3">
    <location>
        <begin position="648"/>
        <end position="661"/>
    </location>
</feature>
<dbReference type="GO" id="GO:0005667">
    <property type="term" value="C:transcription regulator complex"/>
    <property type="evidence" value="ECO:0007669"/>
    <property type="project" value="TreeGrafter"/>
</dbReference>
<dbReference type="AlphaFoldDB" id="A0AAD5E115"/>
<feature type="domain" description="Mediator of RNA polymerase II transcription subunit 25 von Willebrand factor type A" evidence="4">
    <location>
        <begin position="45"/>
        <end position="233"/>
    </location>
</feature>
<accession>A0AAD5E115</accession>
<reference evidence="5" key="1">
    <citation type="submission" date="2021-06" db="EMBL/GenBank/DDBJ databases">
        <authorList>
            <consortium name="DOE Joint Genome Institute"/>
            <person name="Mondo S.J."/>
            <person name="Amses K.R."/>
            <person name="Simmons D.R."/>
            <person name="Longcore J.E."/>
            <person name="Seto K."/>
            <person name="Alves G.H."/>
            <person name="Bonds A.E."/>
            <person name="Quandt C.A."/>
            <person name="Davis W.J."/>
            <person name="Chang Y."/>
            <person name="Letcher P.M."/>
            <person name="Powell M.J."/>
            <person name="Kuo A."/>
            <person name="Labutti K."/>
            <person name="Pangilinan J."/>
            <person name="Andreopoulos W."/>
            <person name="Tritt A."/>
            <person name="Riley R."/>
            <person name="Hundley H."/>
            <person name="Johnson J."/>
            <person name="Lipzen A."/>
            <person name="Barry K."/>
            <person name="Berbee M.L."/>
            <person name="Buchler N.E."/>
            <person name="Grigoriev I.V."/>
            <person name="Spatafora J.W."/>
            <person name="Stajich J.E."/>
            <person name="James T.Y."/>
        </authorList>
    </citation>
    <scope>NUCLEOTIDE SEQUENCE</scope>
    <source>
        <strain evidence="5">AG</strain>
    </source>
</reference>
<dbReference type="PANTHER" id="PTHR12433:SF11">
    <property type="entry name" value="MEDIATOR OF RNA POLYMERASE II TRANSCRIPTION SUBUNIT 25"/>
    <property type="match status" value="1"/>
</dbReference>
<reference evidence="5" key="2">
    <citation type="journal article" date="2022" name="Proc. Natl. Acad. Sci. U.S.A.">
        <title>Diploid-dominant life cycles characterize the early evolution of Fungi.</title>
        <authorList>
            <person name="Amses K.R."/>
            <person name="Simmons D.R."/>
            <person name="Longcore J.E."/>
            <person name="Mondo S.J."/>
            <person name="Seto K."/>
            <person name="Jeronimo G.H."/>
            <person name="Bonds A.E."/>
            <person name="Quandt C.A."/>
            <person name="Davis W.J."/>
            <person name="Chang Y."/>
            <person name="Federici B.A."/>
            <person name="Kuo A."/>
            <person name="LaButti K."/>
            <person name="Pangilinan J."/>
            <person name="Andreopoulos W."/>
            <person name="Tritt A."/>
            <person name="Riley R."/>
            <person name="Hundley H."/>
            <person name="Johnson J."/>
            <person name="Lipzen A."/>
            <person name="Barry K."/>
            <person name="Lang B.F."/>
            <person name="Cuomo C.A."/>
            <person name="Buchler N.E."/>
            <person name="Grigoriev I.V."/>
            <person name="Spatafora J.W."/>
            <person name="Stajich J.E."/>
            <person name="James T.Y."/>
        </authorList>
    </citation>
    <scope>NUCLEOTIDE SEQUENCE</scope>
    <source>
        <strain evidence="5">AG</strain>
    </source>
</reference>
<feature type="region of interest" description="Disordered" evidence="3">
    <location>
        <begin position="426"/>
        <end position="459"/>
    </location>
</feature>
<organism evidence="5 6">
    <name type="scientific">Umbelopsis ramanniana AG</name>
    <dbReference type="NCBI Taxonomy" id="1314678"/>
    <lineage>
        <taxon>Eukaryota</taxon>
        <taxon>Fungi</taxon>
        <taxon>Fungi incertae sedis</taxon>
        <taxon>Mucoromycota</taxon>
        <taxon>Mucoromycotina</taxon>
        <taxon>Umbelopsidomycetes</taxon>
        <taxon>Umbelopsidales</taxon>
        <taxon>Umbelopsidaceae</taxon>
        <taxon>Umbelopsis</taxon>
    </lineage>
</organism>
<feature type="compositionally biased region" description="Low complexity" evidence="3">
    <location>
        <begin position="294"/>
        <end position="309"/>
    </location>
</feature>
<gene>
    <name evidence="5" type="ORF">K450DRAFT_263536</name>
</gene>
<sequence>MAAAIATTPRQSSISTPASLSSPTFAQHNSPQIPMPHPHRKEVVCVFVVEGTAKMQPYFATLFEAYLEPILRQLRAPIITDGDEKQAKTKVTPILKYGLVVYGDYEPSSTVTVDRKYFTSDFSLFHSVFKNINCSQGGILKNAVYEGLVAALELFDDYKLNAEPTSSDPIFHCILVAASLPYNMSVRCNISEKYDKFGLSNIVEEMRKNNVQMSLVSPRKGFHELERLPAMVNNKKTEINKITDTINPLHVVQLAGLKLPTPQATPAPTPPTSAIPSVGGVPIIDQTKARKSVSSPGASQTTTATTPASKRMKRDNSPGTINIPKPAIDTKTINDPAAVAAAGPAVSKPPVVHHQPTPQVKPSPTSTASSKPSPASIKIEQGTQPIANVHAAPVTQPVQMRNVQGTKPPQHPGMPQQMNENLLLQQQQQMQMQQQRPPQQQTPQQQLQQQQQMQQQQQKPPQAQAQAQVQQQQALLASTILQTTQRLQQAGLNQQQIQQQLMQQTGLTPQQLQQFRIQQQRNALMASGNLTPQQQQQLLLLQRAQLKQNEQIARNESTAPISAMNNMAFANQQQQQQQQIGSMPPSNSPTVSMANTGLTPTSLQNTLQQQRMVLQQQLNASSPNAVDVGMGMQQRPQMAGLHQGLTPQQLLQQQQQQQQQQSIPQGMPASPIWTGHIVWSIKTPHGALTEFACHCGAYPVALRGSSNTAVAVDGYQPELWPQRIQITGLSPLAKAALLQKQALENNLPYCQFRPSANSTSQDVNNFSLLTKNLEQRKFMATAVFNSPGVNQATGMQEQHHGLVLIYSAGKLIGIVFTKIPIPDIANMPTPGVPANAPAVVGAAAKPPNNPAAMLNANMQQPTANTNLASNLMNNNNNNNNANMQMLRNLTRHQQQMMTAAAGNPAGAAVQPGQNGLNANSLLMSNMNLNNANMGMPQANGGGMNMNAGQLNFNGLGLSPETVRELQQRILLAQRQHQQQQQQPPGL</sequence>
<dbReference type="Pfam" id="PF11265">
    <property type="entry name" value="Med25_VWA"/>
    <property type="match status" value="1"/>
</dbReference>
<dbReference type="PANTHER" id="PTHR12433">
    <property type="entry name" value="MEDIATOR OF RNA POLYMERASE II TRANSCRIPTION SUBUNIT 25"/>
    <property type="match status" value="1"/>
</dbReference>
<feature type="compositionally biased region" description="Low complexity" evidence="3">
    <location>
        <begin position="12"/>
        <end position="24"/>
    </location>
</feature>
<proteinExistence type="inferred from homology"/>
<feature type="region of interest" description="Disordered" evidence="3">
    <location>
        <begin position="288"/>
        <end position="330"/>
    </location>
</feature>
<evidence type="ECO:0000259" key="4">
    <source>
        <dbReference type="Pfam" id="PF11265"/>
    </source>
</evidence>
<evidence type="ECO:0000256" key="1">
    <source>
        <dbReference type="ARBA" id="ARBA00009102"/>
    </source>
</evidence>
<dbReference type="GO" id="GO:0045944">
    <property type="term" value="P:positive regulation of transcription by RNA polymerase II"/>
    <property type="evidence" value="ECO:0007669"/>
    <property type="project" value="TreeGrafter"/>
</dbReference>
<dbReference type="GO" id="GO:0016592">
    <property type="term" value="C:mediator complex"/>
    <property type="evidence" value="ECO:0007669"/>
    <property type="project" value="TreeGrafter"/>
</dbReference>
<protein>
    <recommendedName>
        <fullName evidence="2">Mediator of RNA polymerase II transcription subunit 25</fullName>
    </recommendedName>
</protein>
<evidence type="ECO:0000256" key="3">
    <source>
        <dbReference type="SAM" id="MobiDB-lite"/>
    </source>
</evidence>
<dbReference type="EMBL" id="MU621004">
    <property type="protein sequence ID" value="KAI8575062.1"/>
    <property type="molecule type" value="Genomic_DNA"/>
</dbReference>
<feature type="region of interest" description="Disordered" evidence="3">
    <location>
        <begin position="342"/>
        <end position="376"/>
    </location>
</feature>
<dbReference type="RefSeq" id="XP_051440067.1">
    <property type="nucleotide sequence ID" value="XM_051592662.1"/>
</dbReference>
<feature type="region of interest" description="Disordered" evidence="3">
    <location>
        <begin position="648"/>
        <end position="667"/>
    </location>
</feature>
<keyword evidence="6" id="KW-1185">Reference proteome</keyword>
<evidence type="ECO:0000256" key="2">
    <source>
        <dbReference type="ARBA" id="ARBA00019694"/>
    </source>
</evidence>
<feature type="region of interest" description="Disordered" evidence="3">
    <location>
        <begin position="1"/>
        <end position="36"/>
    </location>
</feature>
<name>A0AAD5E115_UMBRA</name>
<evidence type="ECO:0000313" key="5">
    <source>
        <dbReference type="EMBL" id="KAI8575062.1"/>
    </source>
</evidence>
<evidence type="ECO:0000313" key="6">
    <source>
        <dbReference type="Proteomes" id="UP001206595"/>
    </source>
</evidence>
<feature type="region of interest" description="Disordered" evidence="3">
    <location>
        <begin position="573"/>
        <end position="598"/>
    </location>
</feature>
<feature type="compositionally biased region" description="Polar residues" evidence="3">
    <location>
        <begin position="580"/>
        <end position="598"/>
    </location>
</feature>